<dbReference type="Gene3D" id="3.10.580.10">
    <property type="entry name" value="CBS-domain"/>
    <property type="match status" value="1"/>
</dbReference>
<accession>A0ABS7X3H2</accession>
<keyword evidence="11" id="KW-1185">Reference proteome</keyword>
<evidence type="ECO:0000256" key="7">
    <source>
        <dbReference type="RuleBase" id="RU369116"/>
    </source>
</evidence>
<dbReference type="EMBL" id="JAGXFD010000001">
    <property type="protein sequence ID" value="MBZ9568481.1"/>
    <property type="molecule type" value="Genomic_DNA"/>
</dbReference>
<protein>
    <recommendedName>
        <fullName evidence="7">Quaternary amine transport ATP-binding protein</fullName>
        <ecNumber evidence="7">7.6.2.9</ecNumber>
    </recommendedName>
</protein>
<dbReference type="PANTHER" id="PTHR43869">
    <property type="entry name" value="GLYCINE BETAINE/PROLINE BETAINE TRANSPORT SYSTEM ATP-BINDING PROTEIN PROV"/>
    <property type="match status" value="1"/>
</dbReference>
<dbReference type="InterPro" id="IPR005892">
    <property type="entry name" value="Gly-betaine_transp_ATP-bd"/>
</dbReference>
<dbReference type="Pfam" id="PF00005">
    <property type="entry name" value="ABC_tran"/>
    <property type="match status" value="1"/>
</dbReference>
<dbReference type="InterPro" id="IPR027417">
    <property type="entry name" value="P-loop_NTPase"/>
</dbReference>
<dbReference type="Proteomes" id="UP001319883">
    <property type="component" value="Unassembled WGS sequence"/>
</dbReference>
<dbReference type="SUPFAM" id="SSF52540">
    <property type="entry name" value="P-loop containing nucleoside triphosphate hydrolases"/>
    <property type="match status" value="1"/>
</dbReference>
<dbReference type="NCBIfam" id="TIGR01186">
    <property type="entry name" value="proV"/>
    <property type="match status" value="1"/>
</dbReference>
<dbReference type="PROSITE" id="PS51371">
    <property type="entry name" value="CBS"/>
    <property type="match status" value="1"/>
</dbReference>
<dbReference type="SUPFAM" id="SSF54631">
    <property type="entry name" value="CBS-domain pair"/>
    <property type="match status" value="1"/>
</dbReference>
<evidence type="ECO:0000313" key="11">
    <source>
        <dbReference type="Proteomes" id="UP001319883"/>
    </source>
</evidence>
<keyword evidence="4 7" id="KW-0067">ATP-binding</keyword>
<evidence type="ECO:0000259" key="8">
    <source>
        <dbReference type="PROSITE" id="PS50893"/>
    </source>
</evidence>
<keyword evidence="3 7" id="KW-0547">Nucleotide-binding</keyword>
<evidence type="ECO:0000256" key="5">
    <source>
        <dbReference type="ARBA" id="ARBA00022970"/>
    </source>
</evidence>
<evidence type="ECO:0000256" key="2">
    <source>
        <dbReference type="ARBA" id="ARBA00022448"/>
    </source>
</evidence>
<dbReference type="InterPro" id="IPR000644">
    <property type="entry name" value="CBS_dom"/>
</dbReference>
<comment type="catalytic activity">
    <reaction evidence="7">
        <text>a quaternary ammonium(out) + ATP + H2O = a quaternary ammonium(in) + ADP + phosphate + H(+)</text>
        <dbReference type="Rhea" id="RHEA:11036"/>
        <dbReference type="ChEBI" id="CHEBI:15377"/>
        <dbReference type="ChEBI" id="CHEBI:15378"/>
        <dbReference type="ChEBI" id="CHEBI:30616"/>
        <dbReference type="ChEBI" id="CHEBI:35267"/>
        <dbReference type="ChEBI" id="CHEBI:43474"/>
        <dbReference type="ChEBI" id="CHEBI:456216"/>
    </reaction>
</comment>
<dbReference type="InterPro" id="IPR003439">
    <property type="entry name" value="ABC_transporter-like_ATP-bd"/>
</dbReference>
<dbReference type="Gene3D" id="3.40.50.300">
    <property type="entry name" value="P-loop containing nucleotide triphosphate hydrolases"/>
    <property type="match status" value="1"/>
</dbReference>
<dbReference type="InterPro" id="IPR003593">
    <property type="entry name" value="AAA+_ATPase"/>
</dbReference>
<dbReference type="PROSITE" id="PS00211">
    <property type="entry name" value="ABC_TRANSPORTER_1"/>
    <property type="match status" value="1"/>
</dbReference>
<dbReference type="SMART" id="SM00116">
    <property type="entry name" value="CBS"/>
    <property type="match status" value="2"/>
</dbReference>
<keyword evidence="7" id="KW-0997">Cell inner membrane</keyword>
<keyword evidence="2 7" id="KW-0813">Transport</keyword>
<evidence type="ECO:0000313" key="10">
    <source>
        <dbReference type="EMBL" id="MBZ9568481.1"/>
    </source>
</evidence>
<organism evidence="10 11">
    <name type="scientific">Modicisalibacter tunisiensis</name>
    <dbReference type="NCBI Taxonomy" id="390637"/>
    <lineage>
        <taxon>Bacteria</taxon>
        <taxon>Pseudomonadati</taxon>
        <taxon>Pseudomonadota</taxon>
        <taxon>Gammaproteobacteria</taxon>
        <taxon>Oceanospirillales</taxon>
        <taxon>Halomonadaceae</taxon>
        <taxon>Modicisalibacter</taxon>
    </lineage>
</organism>
<keyword evidence="6" id="KW-0129">CBS domain</keyword>
<dbReference type="InterPro" id="IPR046342">
    <property type="entry name" value="CBS_dom_sf"/>
</dbReference>
<dbReference type="CDD" id="cd03294">
    <property type="entry name" value="ABC_Pro_Gly_Betaine"/>
    <property type="match status" value="1"/>
</dbReference>
<dbReference type="PROSITE" id="PS50893">
    <property type="entry name" value="ABC_TRANSPORTER_2"/>
    <property type="match status" value="1"/>
</dbReference>
<keyword evidence="5" id="KW-0029">Amino-acid transport</keyword>
<reference evidence="10 11" key="1">
    <citation type="submission" date="2021-05" db="EMBL/GenBank/DDBJ databases">
        <title>Petroleum and Energy Research Collection (APPE): ex situ preservation of microbial diversity associated with the oil industry and exploitation of its biotechnological potential.</title>
        <authorList>
            <person name="Paixao C.T.M."/>
            <person name="Gomes M.B."/>
            <person name="Oliveira V.M."/>
        </authorList>
    </citation>
    <scope>NUCLEOTIDE SEQUENCE [LARGE SCALE GENOMIC DNA]</scope>
    <source>
        <strain evidence="10 11">LIT2</strain>
    </source>
</reference>
<comment type="similarity">
    <text evidence="1 7">Belongs to the ABC transporter superfamily.</text>
</comment>
<evidence type="ECO:0000256" key="1">
    <source>
        <dbReference type="ARBA" id="ARBA00005417"/>
    </source>
</evidence>
<dbReference type="InterPro" id="IPR017871">
    <property type="entry name" value="ABC_transporter-like_CS"/>
</dbReference>
<keyword evidence="7" id="KW-1003">Cell membrane</keyword>
<dbReference type="RefSeq" id="WP_163648620.1">
    <property type="nucleotide sequence ID" value="NZ_JAGXFC010000001.1"/>
</dbReference>
<dbReference type="EC" id="7.6.2.9" evidence="7"/>
<dbReference type="InterPro" id="IPR051921">
    <property type="entry name" value="ABC_osmolyte_uptake_ATP-bind"/>
</dbReference>
<gene>
    <name evidence="10" type="ORF">KGQ91_12450</name>
</gene>
<comment type="subunit">
    <text evidence="7">The complex is probably composed of two ATP-binding proteins, two transmembrane proteins and a solute-binding protein.</text>
</comment>
<dbReference type="SMART" id="SM00382">
    <property type="entry name" value="AAA"/>
    <property type="match status" value="1"/>
</dbReference>
<comment type="subcellular location">
    <subcellularLocation>
        <location evidence="7">Cell inner membrane</location>
        <topology evidence="7">Peripheral membrane protein</topology>
    </subcellularLocation>
</comment>
<dbReference type="GO" id="GO:0005524">
    <property type="term" value="F:ATP binding"/>
    <property type="evidence" value="ECO:0007669"/>
    <property type="project" value="UniProtKB-KW"/>
</dbReference>
<feature type="domain" description="ABC transporter" evidence="8">
    <location>
        <begin position="33"/>
        <end position="269"/>
    </location>
</feature>
<evidence type="ECO:0000259" key="9">
    <source>
        <dbReference type="PROSITE" id="PS51371"/>
    </source>
</evidence>
<evidence type="ECO:0000256" key="6">
    <source>
        <dbReference type="PROSITE-ProRule" id="PRU00703"/>
    </source>
</evidence>
<proteinExistence type="inferred from homology"/>
<sequence>MSESQTTKIQVRGLSKVFGSQPKKALELRDQGLKRPEILEKTGQTLGLSNISFDVKEGELLVIMGLSGSGKSTLIRCLNRLIEPTEGDIIIDGENIPKLNEKELLQCRRRHFSMVFQNFALFPHRTVQNNAEYGLEIRGVDKAERTQKARDALKQVGLDGWEDAMPSQLSGGMQQRVGLARALANDSSVLLMDEAFSALDPLIRKDMQQELLELQHRMKKTTIFITHDLDEALNIGDRIILLKDGEIVQIGTPEDILTNPADEYVARFIEGVDMSRILTARHAMRPVRATAREDDGPRTVLRKLSENGLDSIYVTTRERKLLGLVDADAADQAAKDGEQSIKAILHDDFPRVGPDEPLNNLFAMFNEKSRPIAVVDENQRLLGVVVKGAVLAELAESGER</sequence>
<evidence type="ECO:0000256" key="4">
    <source>
        <dbReference type="ARBA" id="ARBA00022840"/>
    </source>
</evidence>
<keyword evidence="7" id="KW-0472">Membrane</keyword>
<dbReference type="Pfam" id="PF00571">
    <property type="entry name" value="CBS"/>
    <property type="match status" value="1"/>
</dbReference>
<name>A0ABS7X3H2_9GAMM</name>
<comment type="caution">
    <text evidence="10">The sequence shown here is derived from an EMBL/GenBank/DDBJ whole genome shotgun (WGS) entry which is preliminary data.</text>
</comment>
<evidence type="ECO:0000256" key="3">
    <source>
        <dbReference type="ARBA" id="ARBA00022741"/>
    </source>
</evidence>
<dbReference type="PANTHER" id="PTHR43869:SF1">
    <property type="entry name" value="GLYCINE BETAINE_PROLINE BETAINE TRANSPORT SYSTEM ATP-BINDING PROTEIN PROV"/>
    <property type="match status" value="1"/>
</dbReference>
<feature type="domain" description="CBS" evidence="9">
    <location>
        <begin position="344"/>
        <end position="400"/>
    </location>
</feature>